<dbReference type="Proteomes" id="UP000034164">
    <property type="component" value="Unassembled WGS sequence"/>
</dbReference>
<dbReference type="OrthoDB" id="4202348at2759"/>
<comment type="caution">
    <text evidence="1">The sequence shown here is derived from an EMBL/GenBank/DDBJ whole genome shotgun (WGS) entry which is preliminary data.</text>
</comment>
<name>A0A0G2J5V7_9EURO</name>
<evidence type="ECO:0000313" key="1">
    <source>
        <dbReference type="EMBL" id="KKZ67084.1"/>
    </source>
</evidence>
<gene>
    <name evidence="1" type="ORF">EMCG_07255</name>
</gene>
<sequence length="162" mass="18462">MSQPKKLELTEERLAMHNRTYKPSPVTHSRHASQLVAMERISMGCLDSATDFPKNEQHPLLYLSSEPAFCQTSDSFPDLFERENKRLHKSPLEHPLERLLTPGDLSEPICFSTLALKEYGFEYGSHASVDARKKLGRLNYESTKLNARAARTVDNTCGNRKR</sequence>
<dbReference type="EMBL" id="LCZI01000340">
    <property type="protein sequence ID" value="KKZ67084.1"/>
    <property type="molecule type" value="Genomic_DNA"/>
</dbReference>
<protein>
    <submittedName>
        <fullName evidence="1">Uncharacterized protein</fullName>
    </submittedName>
</protein>
<reference evidence="2" key="1">
    <citation type="journal article" date="2015" name="PLoS Genet.">
        <title>The dynamic genome and transcriptome of the human fungal pathogen Blastomyces and close relative Emmonsia.</title>
        <authorList>
            <person name="Munoz J.F."/>
            <person name="Gauthier G.M."/>
            <person name="Desjardins C.A."/>
            <person name="Gallo J.E."/>
            <person name="Holder J."/>
            <person name="Sullivan T.D."/>
            <person name="Marty A.J."/>
            <person name="Carmen J.C."/>
            <person name="Chen Z."/>
            <person name="Ding L."/>
            <person name="Gujja S."/>
            <person name="Magrini V."/>
            <person name="Misas E."/>
            <person name="Mitreva M."/>
            <person name="Priest M."/>
            <person name="Saif S."/>
            <person name="Whiston E.A."/>
            <person name="Young S."/>
            <person name="Zeng Q."/>
            <person name="Goldman W.E."/>
            <person name="Mardis E.R."/>
            <person name="Taylor J.W."/>
            <person name="McEwen J.G."/>
            <person name="Clay O.K."/>
            <person name="Klein B.S."/>
            <person name="Cuomo C.A."/>
        </authorList>
    </citation>
    <scope>NUCLEOTIDE SEQUENCE [LARGE SCALE GENOMIC DNA]</scope>
    <source>
        <strain evidence="2">UAMH 3008</strain>
    </source>
</reference>
<proteinExistence type="predicted"/>
<dbReference type="VEuPathDB" id="FungiDB:EMCG_07255"/>
<accession>A0A0G2J5V7</accession>
<evidence type="ECO:0000313" key="2">
    <source>
        <dbReference type="Proteomes" id="UP000034164"/>
    </source>
</evidence>
<dbReference type="AlphaFoldDB" id="A0A0G2J5V7"/>
<organism evidence="1 2">
    <name type="scientific">[Emmonsia] crescens</name>
    <dbReference type="NCBI Taxonomy" id="73230"/>
    <lineage>
        <taxon>Eukaryota</taxon>
        <taxon>Fungi</taxon>
        <taxon>Dikarya</taxon>
        <taxon>Ascomycota</taxon>
        <taxon>Pezizomycotina</taxon>
        <taxon>Eurotiomycetes</taxon>
        <taxon>Eurotiomycetidae</taxon>
        <taxon>Onygenales</taxon>
        <taxon>Ajellomycetaceae</taxon>
        <taxon>Emergomyces</taxon>
    </lineage>
</organism>